<keyword evidence="4" id="KW-0808">Transferase</keyword>
<dbReference type="AlphaFoldDB" id="A0A5E4NAB8"/>
<dbReference type="PANTHER" id="PTHR24351">
    <property type="entry name" value="RIBOSOMAL PROTEIN S6 KINASE"/>
    <property type="match status" value="1"/>
</dbReference>
<dbReference type="SMART" id="SM00220">
    <property type="entry name" value="S_TKc"/>
    <property type="match status" value="1"/>
</dbReference>
<dbReference type="OrthoDB" id="63267at2759"/>
<evidence type="ECO:0000313" key="13">
    <source>
        <dbReference type="Proteomes" id="UP000325440"/>
    </source>
</evidence>
<dbReference type="Pfam" id="PF00787">
    <property type="entry name" value="PX"/>
    <property type="match status" value="1"/>
</dbReference>
<evidence type="ECO:0000256" key="2">
    <source>
        <dbReference type="ARBA" id="ARBA00022527"/>
    </source>
</evidence>
<evidence type="ECO:0000259" key="9">
    <source>
        <dbReference type="PROSITE" id="PS50011"/>
    </source>
</evidence>
<organism evidence="12 13">
    <name type="scientific">Cinara cedri</name>
    <dbReference type="NCBI Taxonomy" id="506608"/>
    <lineage>
        <taxon>Eukaryota</taxon>
        <taxon>Metazoa</taxon>
        <taxon>Ecdysozoa</taxon>
        <taxon>Arthropoda</taxon>
        <taxon>Hexapoda</taxon>
        <taxon>Insecta</taxon>
        <taxon>Pterygota</taxon>
        <taxon>Neoptera</taxon>
        <taxon>Paraneoptera</taxon>
        <taxon>Hemiptera</taxon>
        <taxon>Sternorrhyncha</taxon>
        <taxon>Aphidomorpha</taxon>
        <taxon>Aphidoidea</taxon>
        <taxon>Aphididae</taxon>
        <taxon>Lachninae</taxon>
        <taxon>Cinara</taxon>
    </lineage>
</organism>
<evidence type="ECO:0000256" key="6">
    <source>
        <dbReference type="ARBA" id="ARBA00022777"/>
    </source>
</evidence>
<dbReference type="Proteomes" id="UP000325440">
    <property type="component" value="Unassembled WGS sequence"/>
</dbReference>
<dbReference type="PROSITE" id="PS00108">
    <property type="entry name" value="PROTEIN_KINASE_ST"/>
    <property type="match status" value="1"/>
</dbReference>
<dbReference type="InterPro" id="IPR000961">
    <property type="entry name" value="AGC-kinase_C"/>
</dbReference>
<sequence length="536" mass="61697">MESSVSINLFILFVREQSTSWSGYSTIGDHSSSSINTMNDKSSQKVEFDTYEDYTKLSKDDNTEKTAAMVSQAEIRQGDKKFTVYKVIIWSKNECWHVFRRYNEFYKLSAVLKKQAPDLNLKIPGKKLFCNNMDPSFIASRREGLDQFVHRLMHQKNLLNIIEVRTFFNLDTKIKEPDRPNLFKCSGTINLGPSERPSANPSDFVFLSIIGKGSFGKVYLAEHKNESIHYAIKVLDKKHILARNEVKHIMCERNVLLKNINHPFLVGLHYSFQTKDKLYFVLDFINGGELFYHLQKEVRFSEIRAKFYAAEIASALGYLHSSGIIYRDLKPENLLLDQEGHLVLTDFGFCKEGLVGTETTNTFCGTPEYLAPEIIRKEAYGRSVDWWCLGAVLYEMLFGLPPFYSLNVQEMYNLVLHSRLKIKGPVSSQCKNLLYKLLEKQSNKRLGSNIQDFNEVKKHSFFKTINWDDLLNKRITPPFQPQLNSTCDLQYIDPQFTKESVSSSMSSFCVENLPPNKQDLDNVFAGFSYTPPSSLE</sequence>
<dbReference type="SUPFAM" id="SSF64268">
    <property type="entry name" value="PX domain"/>
    <property type="match status" value="1"/>
</dbReference>
<evidence type="ECO:0000256" key="5">
    <source>
        <dbReference type="ARBA" id="ARBA00022741"/>
    </source>
</evidence>
<dbReference type="GO" id="GO:0035091">
    <property type="term" value="F:phosphatidylinositol binding"/>
    <property type="evidence" value="ECO:0007669"/>
    <property type="project" value="InterPro"/>
</dbReference>
<dbReference type="Pfam" id="PF00069">
    <property type="entry name" value="Pkinase"/>
    <property type="match status" value="1"/>
</dbReference>
<feature type="domain" description="AGC-kinase C-terminal" evidence="11">
    <location>
        <begin position="463"/>
        <end position="536"/>
    </location>
</feature>
<dbReference type="InterPro" id="IPR017892">
    <property type="entry name" value="Pkinase_C"/>
</dbReference>
<proteinExistence type="inferred from homology"/>
<gene>
    <name evidence="12" type="ORF">CINCED_3A022383</name>
</gene>
<evidence type="ECO:0000313" key="12">
    <source>
        <dbReference type="EMBL" id="VVC40618.1"/>
    </source>
</evidence>
<dbReference type="PROSITE" id="PS51285">
    <property type="entry name" value="AGC_KINASE_CTER"/>
    <property type="match status" value="1"/>
</dbReference>
<feature type="binding site" evidence="8">
    <location>
        <position position="233"/>
    </location>
    <ligand>
        <name>ATP</name>
        <dbReference type="ChEBI" id="CHEBI:30616"/>
    </ligand>
</feature>
<keyword evidence="5 8" id="KW-0547">Nucleotide-binding</keyword>
<reference evidence="12 13" key="1">
    <citation type="submission" date="2019-08" db="EMBL/GenBank/DDBJ databases">
        <authorList>
            <person name="Alioto T."/>
            <person name="Alioto T."/>
            <person name="Gomez Garrido J."/>
        </authorList>
    </citation>
    <scope>NUCLEOTIDE SEQUENCE [LARGE SCALE GENOMIC DNA]</scope>
</reference>
<dbReference type="InterPro" id="IPR017441">
    <property type="entry name" value="Protein_kinase_ATP_BS"/>
</dbReference>
<dbReference type="InterPro" id="IPR036871">
    <property type="entry name" value="PX_dom_sf"/>
</dbReference>
<dbReference type="Gene3D" id="3.30.200.20">
    <property type="entry name" value="Phosphorylase Kinase, domain 1"/>
    <property type="match status" value="1"/>
</dbReference>
<dbReference type="InterPro" id="IPR008271">
    <property type="entry name" value="Ser/Thr_kinase_AS"/>
</dbReference>
<evidence type="ECO:0000256" key="1">
    <source>
        <dbReference type="ARBA" id="ARBA00009903"/>
    </source>
</evidence>
<evidence type="ECO:0000259" key="11">
    <source>
        <dbReference type="PROSITE" id="PS51285"/>
    </source>
</evidence>
<comment type="similarity">
    <text evidence="1">Belongs to the protein kinase superfamily. AGC Ser/Thr protein kinase family.</text>
</comment>
<dbReference type="GO" id="GO:0005524">
    <property type="term" value="F:ATP binding"/>
    <property type="evidence" value="ECO:0007669"/>
    <property type="project" value="UniProtKB-UniRule"/>
</dbReference>
<dbReference type="PROSITE" id="PS50195">
    <property type="entry name" value="PX"/>
    <property type="match status" value="1"/>
</dbReference>
<accession>A0A5E4NAB8</accession>
<evidence type="ECO:0000259" key="10">
    <source>
        <dbReference type="PROSITE" id="PS50195"/>
    </source>
</evidence>
<dbReference type="PROSITE" id="PS00107">
    <property type="entry name" value="PROTEIN_KINASE_ATP"/>
    <property type="match status" value="1"/>
</dbReference>
<dbReference type="InterPro" id="IPR000719">
    <property type="entry name" value="Prot_kinase_dom"/>
</dbReference>
<dbReference type="InterPro" id="IPR001683">
    <property type="entry name" value="PX_dom"/>
</dbReference>
<evidence type="ECO:0000256" key="7">
    <source>
        <dbReference type="ARBA" id="ARBA00022840"/>
    </source>
</evidence>
<evidence type="ECO:0000256" key="3">
    <source>
        <dbReference type="ARBA" id="ARBA00022553"/>
    </source>
</evidence>
<dbReference type="SMART" id="SM00133">
    <property type="entry name" value="S_TK_X"/>
    <property type="match status" value="1"/>
</dbReference>
<dbReference type="InterPro" id="IPR011009">
    <property type="entry name" value="Kinase-like_dom_sf"/>
</dbReference>
<name>A0A5E4NAB8_9HEMI</name>
<dbReference type="Gene3D" id="3.30.1520.10">
    <property type="entry name" value="Phox-like domain"/>
    <property type="match status" value="1"/>
</dbReference>
<feature type="domain" description="PX" evidence="10">
    <location>
        <begin position="63"/>
        <end position="175"/>
    </location>
</feature>
<keyword evidence="2" id="KW-0723">Serine/threonine-protein kinase</keyword>
<dbReference type="PROSITE" id="PS50011">
    <property type="entry name" value="PROTEIN_KINASE_DOM"/>
    <property type="match status" value="1"/>
</dbReference>
<keyword evidence="6 12" id="KW-0418">Kinase</keyword>
<keyword evidence="13" id="KW-1185">Reference proteome</keyword>
<keyword evidence="7 8" id="KW-0067">ATP-binding</keyword>
<dbReference type="EMBL" id="CABPRJ010001906">
    <property type="protein sequence ID" value="VVC40618.1"/>
    <property type="molecule type" value="Genomic_DNA"/>
</dbReference>
<dbReference type="GO" id="GO:0004674">
    <property type="term" value="F:protein serine/threonine kinase activity"/>
    <property type="evidence" value="ECO:0007669"/>
    <property type="project" value="UniProtKB-KW"/>
</dbReference>
<evidence type="ECO:0000256" key="8">
    <source>
        <dbReference type="PROSITE-ProRule" id="PRU10141"/>
    </source>
</evidence>
<dbReference type="FunFam" id="3.30.200.20:FF:000103">
    <property type="entry name" value="Protein kinase C"/>
    <property type="match status" value="1"/>
</dbReference>
<protein>
    <submittedName>
        <fullName evidence="12">Protein kinase, ATP binding site,AGC-kinase, C-terminal,Protein kinase domain,Serine/threonine-protein</fullName>
    </submittedName>
</protein>
<dbReference type="Pfam" id="PF00433">
    <property type="entry name" value="Pkinase_C"/>
    <property type="match status" value="1"/>
</dbReference>
<dbReference type="FunFam" id="1.10.510.10:FF:000008">
    <property type="entry name" value="Non-specific serine/threonine protein kinase"/>
    <property type="match status" value="1"/>
</dbReference>
<dbReference type="Gene3D" id="1.10.510.10">
    <property type="entry name" value="Transferase(Phosphotransferase) domain 1"/>
    <property type="match status" value="1"/>
</dbReference>
<keyword evidence="3" id="KW-0597">Phosphoprotein</keyword>
<evidence type="ECO:0000256" key="4">
    <source>
        <dbReference type="ARBA" id="ARBA00022679"/>
    </source>
</evidence>
<feature type="domain" description="Protein kinase" evidence="9">
    <location>
        <begin position="204"/>
        <end position="462"/>
    </location>
</feature>
<dbReference type="SMART" id="SM00312">
    <property type="entry name" value="PX"/>
    <property type="match status" value="1"/>
</dbReference>
<dbReference type="SUPFAM" id="SSF56112">
    <property type="entry name" value="Protein kinase-like (PK-like)"/>
    <property type="match status" value="1"/>
</dbReference>